<evidence type="ECO:0000313" key="1">
    <source>
        <dbReference type="EMBL" id="KAF2835099.1"/>
    </source>
</evidence>
<comment type="caution">
    <text evidence="1">The sequence shown here is derived from an EMBL/GenBank/DDBJ whole genome shotgun (WGS) entry which is preliminary data.</text>
</comment>
<reference evidence="1" key="1">
    <citation type="journal article" date="2020" name="Stud. Mycol.">
        <title>101 Dothideomycetes genomes: a test case for predicting lifestyles and emergence of pathogens.</title>
        <authorList>
            <person name="Haridas S."/>
            <person name="Albert R."/>
            <person name="Binder M."/>
            <person name="Bloem J."/>
            <person name="Labutti K."/>
            <person name="Salamov A."/>
            <person name="Andreopoulos B."/>
            <person name="Baker S."/>
            <person name="Barry K."/>
            <person name="Bills G."/>
            <person name="Bluhm B."/>
            <person name="Cannon C."/>
            <person name="Castanera R."/>
            <person name="Culley D."/>
            <person name="Daum C."/>
            <person name="Ezra D."/>
            <person name="Gonzalez J."/>
            <person name="Henrissat B."/>
            <person name="Kuo A."/>
            <person name="Liang C."/>
            <person name="Lipzen A."/>
            <person name="Lutzoni F."/>
            <person name="Magnuson J."/>
            <person name="Mondo S."/>
            <person name="Nolan M."/>
            <person name="Ohm R."/>
            <person name="Pangilinan J."/>
            <person name="Park H.-J."/>
            <person name="Ramirez L."/>
            <person name="Alfaro M."/>
            <person name="Sun H."/>
            <person name="Tritt A."/>
            <person name="Yoshinaga Y."/>
            <person name="Zwiers L.-H."/>
            <person name="Turgeon B."/>
            <person name="Goodwin S."/>
            <person name="Spatafora J."/>
            <person name="Crous P."/>
            <person name="Grigoriev I."/>
        </authorList>
    </citation>
    <scope>NUCLEOTIDE SEQUENCE</scope>
    <source>
        <strain evidence="1">CBS 101060</strain>
    </source>
</reference>
<organism evidence="1 2">
    <name type="scientific">Patellaria atrata CBS 101060</name>
    <dbReference type="NCBI Taxonomy" id="1346257"/>
    <lineage>
        <taxon>Eukaryota</taxon>
        <taxon>Fungi</taxon>
        <taxon>Dikarya</taxon>
        <taxon>Ascomycota</taxon>
        <taxon>Pezizomycotina</taxon>
        <taxon>Dothideomycetes</taxon>
        <taxon>Dothideomycetes incertae sedis</taxon>
        <taxon>Patellariales</taxon>
        <taxon>Patellariaceae</taxon>
        <taxon>Patellaria</taxon>
    </lineage>
</organism>
<dbReference type="OrthoDB" id="265717at2759"/>
<dbReference type="Proteomes" id="UP000799429">
    <property type="component" value="Unassembled WGS sequence"/>
</dbReference>
<gene>
    <name evidence="1" type="ORF">M501DRAFT_1020096</name>
</gene>
<protein>
    <submittedName>
        <fullName evidence="1">Uncharacterized protein</fullName>
    </submittedName>
</protein>
<sequence>MAVPASFKVHIFTRHDPVIATLFLRDLYADFPHGKWNLAPMVPDTAQSSVLSDPPQLPKELWHRKRMGRFILHTVQLAEMSLGGLLSVFAAVYGFELKHLAQFTIFPQSARARRDNAPWYDRSLPSTMSLTEAWKLDNDMWYQRPPEPSPPLHLVLETKAAALGRTVGDDIDVSEATAYELRDAWSTYESFWRDYQYCQQDTLSGVLARFEEIRLRLSELSSSETALTFSDELQLGERLAKRKQDLCHAREVLMTIGSNHLEYEIEHEIYILNKEIEQLEPNLSALKELKSMMALHVYPWEQWVMKANYNAALEPPNLQEEQIEDEAKRALQQIKDKAANWTP</sequence>
<proteinExistence type="predicted"/>
<accession>A0A9P4S2Y1</accession>
<dbReference type="EMBL" id="MU006111">
    <property type="protein sequence ID" value="KAF2835099.1"/>
    <property type="molecule type" value="Genomic_DNA"/>
</dbReference>
<keyword evidence="2" id="KW-1185">Reference proteome</keyword>
<name>A0A9P4S2Y1_9PEZI</name>
<evidence type="ECO:0000313" key="2">
    <source>
        <dbReference type="Proteomes" id="UP000799429"/>
    </source>
</evidence>
<dbReference type="AlphaFoldDB" id="A0A9P4S2Y1"/>